<evidence type="ECO:0000313" key="3">
    <source>
        <dbReference type="Proteomes" id="UP000437748"/>
    </source>
</evidence>
<proteinExistence type="predicted"/>
<evidence type="ECO:0000313" key="2">
    <source>
        <dbReference type="EMBL" id="KAB8037801.1"/>
    </source>
</evidence>
<evidence type="ECO:0000256" key="1">
    <source>
        <dbReference type="SAM" id="Phobius"/>
    </source>
</evidence>
<dbReference type="Proteomes" id="UP000437748">
    <property type="component" value="Unassembled WGS sequence"/>
</dbReference>
<gene>
    <name evidence="2" type="ORF">GCL60_11545</name>
</gene>
<keyword evidence="1" id="KW-0472">Membrane</keyword>
<organism evidence="2 3">
    <name type="scientific">Silvanigrella paludirubra</name>
    <dbReference type="NCBI Taxonomy" id="2499159"/>
    <lineage>
        <taxon>Bacteria</taxon>
        <taxon>Pseudomonadati</taxon>
        <taxon>Bdellovibrionota</taxon>
        <taxon>Oligoflexia</taxon>
        <taxon>Silvanigrellales</taxon>
        <taxon>Silvanigrellaceae</taxon>
        <taxon>Silvanigrella</taxon>
    </lineage>
</organism>
<dbReference type="RefSeq" id="WP_153420878.1">
    <property type="nucleotide sequence ID" value="NZ_WFLM01000004.1"/>
</dbReference>
<keyword evidence="3" id="KW-1185">Reference proteome</keyword>
<reference evidence="2 3" key="1">
    <citation type="submission" date="2019-10" db="EMBL/GenBank/DDBJ databases">
        <title>New species of Slilvanegrellaceae.</title>
        <authorList>
            <person name="Pitt A."/>
            <person name="Hahn M.W."/>
        </authorList>
    </citation>
    <scope>NUCLEOTIDE SEQUENCE [LARGE SCALE GENOMIC DNA]</scope>
    <source>
        <strain evidence="2 3">SP-Ram-0.45-NSY-1</strain>
    </source>
</reference>
<protein>
    <submittedName>
        <fullName evidence="2">Uncharacterized protein</fullName>
    </submittedName>
</protein>
<accession>A0A6N6VUE1</accession>
<keyword evidence="1" id="KW-0812">Transmembrane</keyword>
<sequence>MCYASENNNTEKENLIIPSDKKINAFETQSETEFSIWGKPGADGLYLGMWSFHLSILIGEDAHEEWEHALVAAAYRGFILGTFVNSFNQRCYVFGVHRSLFHSVDSSGFSTDFGYNLGVVHGYDGRLVSIAEQIRFFPFLQVTYDLAWKWFGLQFSYVGVVLSVGFFMLLDF</sequence>
<keyword evidence="1" id="KW-1133">Transmembrane helix</keyword>
<dbReference type="OrthoDB" id="6197833at2"/>
<feature type="transmembrane region" description="Helical" evidence="1">
    <location>
        <begin position="150"/>
        <end position="170"/>
    </location>
</feature>
<dbReference type="AlphaFoldDB" id="A0A6N6VUE1"/>
<comment type="caution">
    <text evidence="2">The sequence shown here is derived from an EMBL/GenBank/DDBJ whole genome shotgun (WGS) entry which is preliminary data.</text>
</comment>
<name>A0A6N6VUE1_9BACT</name>
<dbReference type="EMBL" id="WFLM01000004">
    <property type="protein sequence ID" value="KAB8037801.1"/>
    <property type="molecule type" value="Genomic_DNA"/>
</dbReference>